<sequence>MLTTTGKRAGVALLSILGVAVLTFFITQLLPGDPARIAAGQYASDEQVAQVRTTYGLDQSVPVQFGQYLADFFRLDLGTSIRTGQPVRDELTSRLPATLELGLTALLIAVLLGVGLGVTAAVYRYRLGDRLVQVFVVLASATAVFWIALVAITTLVNGMGIFTSPTGRLPRGFTPPDQVTGFYVLDALLAGDPQTAGAALRTLLLPALLLGVLASPSIVKIVRSATIRALESDFARTSRSFGYPARSILVQDGLRNSLLPVITNVGLVAGFVLAGGDVIIEQLFAWPGIGGYAYSSLQENDLFALRGYVIAIGVAYVLINTALEFVYGWADPRVNLAEGRT</sequence>
<keyword evidence="6 7" id="KW-0472">Membrane</keyword>
<feature type="transmembrane region" description="Helical" evidence="7">
    <location>
        <begin position="12"/>
        <end position="30"/>
    </location>
</feature>
<dbReference type="OrthoDB" id="9778910at2"/>
<reference evidence="10" key="1">
    <citation type="submission" date="2016-10" db="EMBL/GenBank/DDBJ databases">
        <authorList>
            <person name="Varghese N."/>
            <person name="Submissions S."/>
        </authorList>
    </citation>
    <scope>NUCLEOTIDE SEQUENCE [LARGE SCALE GENOMIC DNA]</scope>
    <source>
        <strain evidence="10">DSM 45237</strain>
    </source>
</reference>
<dbReference type="PROSITE" id="PS50928">
    <property type="entry name" value="ABC_TM1"/>
    <property type="match status" value="1"/>
</dbReference>
<dbReference type="Proteomes" id="UP000181980">
    <property type="component" value="Unassembled WGS sequence"/>
</dbReference>
<feature type="transmembrane region" description="Helical" evidence="7">
    <location>
        <begin position="261"/>
        <end position="285"/>
    </location>
</feature>
<gene>
    <name evidence="9" type="ORF">SAMN04488561_2267</name>
</gene>
<evidence type="ECO:0000256" key="6">
    <source>
        <dbReference type="ARBA" id="ARBA00023136"/>
    </source>
</evidence>
<dbReference type="CDD" id="cd06261">
    <property type="entry name" value="TM_PBP2"/>
    <property type="match status" value="1"/>
</dbReference>
<dbReference type="Pfam" id="PF19300">
    <property type="entry name" value="BPD_transp_1_N"/>
    <property type="match status" value="1"/>
</dbReference>
<dbReference type="PANTHER" id="PTHR43163:SF6">
    <property type="entry name" value="DIPEPTIDE TRANSPORT SYSTEM PERMEASE PROTEIN DPPB-RELATED"/>
    <property type="match status" value="1"/>
</dbReference>
<keyword evidence="5 7" id="KW-1133">Transmembrane helix</keyword>
<dbReference type="InterPro" id="IPR000515">
    <property type="entry name" value="MetI-like"/>
</dbReference>
<keyword evidence="10" id="KW-1185">Reference proteome</keyword>
<keyword evidence="2 7" id="KW-0813">Transport</keyword>
<dbReference type="STRING" id="561176.SAMN04488561_2267"/>
<evidence type="ECO:0000313" key="9">
    <source>
        <dbReference type="EMBL" id="SEE68609.1"/>
    </source>
</evidence>
<evidence type="ECO:0000313" key="10">
    <source>
        <dbReference type="Proteomes" id="UP000181980"/>
    </source>
</evidence>
<evidence type="ECO:0000256" key="7">
    <source>
        <dbReference type="RuleBase" id="RU363032"/>
    </source>
</evidence>
<dbReference type="SUPFAM" id="SSF161098">
    <property type="entry name" value="MetI-like"/>
    <property type="match status" value="1"/>
</dbReference>
<protein>
    <submittedName>
        <fullName evidence="9">Peptide/nickel transport system permease protein</fullName>
    </submittedName>
</protein>
<dbReference type="GO" id="GO:0071916">
    <property type="term" value="F:dipeptide transmembrane transporter activity"/>
    <property type="evidence" value="ECO:0007669"/>
    <property type="project" value="TreeGrafter"/>
</dbReference>
<proteinExistence type="inferred from homology"/>
<dbReference type="PANTHER" id="PTHR43163">
    <property type="entry name" value="DIPEPTIDE TRANSPORT SYSTEM PERMEASE PROTEIN DPPB-RELATED"/>
    <property type="match status" value="1"/>
</dbReference>
<dbReference type="AlphaFoldDB" id="A0A1H5KUR9"/>
<feature type="transmembrane region" description="Helical" evidence="7">
    <location>
        <begin position="101"/>
        <end position="123"/>
    </location>
</feature>
<feature type="transmembrane region" description="Helical" evidence="7">
    <location>
        <begin position="305"/>
        <end position="330"/>
    </location>
</feature>
<keyword evidence="4 7" id="KW-0812">Transmembrane</keyword>
<feature type="domain" description="ABC transmembrane type-1" evidence="8">
    <location>
        <begin position="95"/>
        <end position="327"/>
    </location>
</feature>
<dbReference type="InterPro" id="IPR045621">
    <property type="entry name" value="BPD_transp_1_N"/>
</dbReference>
<dbReference type="RefSeq" id="WP_069112774.1">
    <property type="nucleotide sequence ID" value="NZ_FNUC01000003.1"/>
</dbReference>
<comment type="subcellular location">
    <subcellularLocation>
        <location evidence="1 7">Cell membrane</location>
        <topology evidence="1 7">Multi-pass membrane protein</topology>
    </subcellularLocation>
</comment>
<dbReference type="InterPro" id="IPR035906">
    <property type="entry name" value="MetI-like_sf"/>
</dbReference>
<evidence type="ECO:0000256" key="2">
    <source>
        <dbReference type="ARBA" id="ARBA00022448"/>
    </source>
</evidence>
<name>A0A1H5KUR9_9ACTN</name>
<feature type="transmembrane region" description="Helical" evidence="7">
    <location>
        <begin position="198"/>
        <end position="219"/>
    </location>
</feature>
<accession>A0A1H5KUR9</accession>
<dbReference type="GO" id="GO:0005886">
    <property type="term" value="C:plasma membrane"/>
    <property type="evidence" value="ECO:0007669"/>
    <property type="project" value="UniProtKB-SubCell"/>
</dbReference>
<comment type="similarity">
    <text evidence="7">Belongs to the binding-protein-dependent transport system permease family.</text>
</comment>
<dbReference type="Gene3D" id="1.10.3720.10">
    <property type="entry name" value="MetI-like"/>
    <property type="match status" value="1"/>
</dbReference>
<feature type="transmembrane region" description="Helical" evidence="7">
    <location>
        <begin position="135"/>
        <end position="156"/>
    </location>
</feature>
<evidence type="ECO:0000256" key="1">
    <source>
        <dbReference type="ARBA" id="ARBA00004651"/>
    </source>
</evidence>
<evidence type="ECO:0000259" key="8">
    <source>
        <dbReference type="PROSITE" id="PS50928"/>
    </source>
</evidence>
<dbReference type="EMBL" id="FNUC01000003">
    <property type="protein sequence ID" value="SEE68609.1"/>
    <property type="molecule type" value="Genomic_DNA"/>
</dbReference>
<evidence type="ECO:0000256" key="4">
    <source>
        <dbReference type="ARBA" id="ARBA00022692"/>
    </source>
</evidence>
<keyword evidence="3" id="KW-1003">Cell membrane</keyword>
<evidence type="ECO:0000256" key="3">
    <source>
        <dbReference type="ARBA" id="ARBA00022475"/>
    </source>
</evidence>
<organism evidence="9 10">
    <name type="scientific">Jiangella alba</name>
    <dbReference type="NCBI Taxonomy" id="561176"/>
    <lineage>
        <taxon>Bacteria</taxon>
        <taxon>Bacillati</taxon>
        <taxon>Actinomycetota</taxon>
        <taxon>Actinomycetes</taxon>
        <taxon>Jiangellales</taxon>
        <taxon>Jiangellaceae</taxon>
        <taxon>Jiangella</taxon>
    </lineage>
</organism>
<evidence type="ECO:0000256" key="5">
    <source>
        <dbReference type="ARBA" id="ARBA00022989"/>
    </source>
</evidence>
<dbReference type="Pfam" id="PF00528">
    <property type="entry name" value="BPD_transp_1"/>
    <property type="match status" value="1"/>
</dbReference>